<dbReference type="InterPro" id="IPR004372">
    <property type="entry name" value="Ac/propionate_kinase"/>
</dbReference>
<feature type="binding site" evidence="6">
    <location>
        <position position="16"/>
    </location>
    <ligand>
        <name>ATP</name>
        <dbReference type="ChEBI" id="CHEBI:30616"/>
    </ligand>
</feature>
<protein>
    <recommendedName>
        <fullName evidence="6">Acetate kinase</fullName>
        <ecNumber evidence="6">2.7.2.1</ecNumber>
    </recommendedName>
    <alternativeName>
        <fullName evidence="6">Acetokinase</fullName>
    </alternativeName>
</protein>
<evidence type="ECO:0000256" key="1">
    <source>
        <dbReference type="ARBA" id="ARBA00008748"/>
    </source>
</evidence>
<evidence type="ECO:0000256" key="2">
    <source>
        <dbReference type="ARBA" id="ARBA00022679"/>
    </source>
</evidence>
<proteinExistence type="inferred from homology"/>
<comment type="caution">
    <text evidence="6">Lacks conserved residue(s) required for the propagation of feature annotation.</text>
</comment>
<comment type="subunit">
    <text evidence="6">Homodimer.</text>
</comment>
<evidence type="ECO:0000313" key="8">
    <source>
        <dbReference type="EMBL" id="CRX38598.1"/>
    </source>
</evidence>
<dbReference type="GO" id="GO:0006083">
    <property type="term" value="P:acetate metabolic process"/>
    <property type="evidence" value="ECO:0007669"/>
    <property type="project" value="TreeGrafter"/>
</dbReference>
<keyword evidence="6" id="KW-0460">Magnesium</keyword>
<comment type="cofactor">
    <cofactor evidence="6">
        <name>Mg(2+)</name>
        <dbReference type="ChEBI" id="CHEBI:18420"/>
    </cofactor>
    <cofactor evidence="6">
        <name>Mn(2+)</name>
        <dbReference type="ChEBI" id="CHEBI:29035"/>
    </cofactor>
    <text evidence="6">Mg(2+). Can also accept Mn(2+).</text>
</comment>
<keyword evidence="6" id="KW-0963">Cytoplasm</keyword>
<comment type="similarity">
    <text evidence="1 6 7">Belongs to the acetokinase family.</text>
</comment>
<name>A0A0H5DR30_9BACT</name>
<dbReference type="PANTHER" id="PTHR21060">
    <property type="entry name" value="ACETATE KINASE"/>
    <property type="match status" value="1"/>
</dbReference>
<dbReference type="SUPFAM" id="SSF53067">
    <property type="entry name" value="Actin-like ATPase domain"/>
    <property type="match status" value="2"/>
</dbReference>
<feature type="binding site" evidence="6">
    <location>
        <position position="389"/>
    </location>
    <ligand>
        <name>Mg(2+)</name>
        <dbReference type="ChEBI" id="CHEBI:18420"/>
    </ligand>
</feature>
<reference evidence="9" key="1">
    <citation type="submission" date="2015-06" db="EMBL/GenBank/DDBJ databases">
        <authorList>
            <person name="Bertelli C."/>
        </authorList>
    </citation>
    <scope>NUCLEOTIDE SEQUENCE [LARGE SCALE GENOMIC DNA]</scope>
    <source>
        <strain evidence="9">CRIB-30</strain>
    </source>
</reference>
<comment type="subcellular location">
    <subcellularLocation>
        <location evidence="6">Cytoplasm</location>
    </subcellularLocation>
</comment>
<gene>
    <name evidence="6 8" type="primary">ackA</name>
    <name evidence="8" type="ORF">ELAC_1257</name>
</gene>
<keyword evidence="6" id="KW-0479">Metal-binding</keyword>
<dbReference type="EMBL" id="CWGJ01000013">
    <property type="protein sequence ID" value="CRX38598.1"/>
    <property type="molecule type" value="Genomic_DNA"/>
</dbReference>
<evidence type="ECO:0000256" key="3">
    <source>
        <dbReference type="ARBA" id="ARBA00022741"/>
    </source>
</evidence>
<dbReference type="AlphaFoldDB" id="A0A0H5DR30"/>
<feature type="site" description="Transition state stabilizer" evidence="6">
    <location>
        <position position="188"/>
    </location>
</feature>
<feature type="binding site" evidence="6">
    <location>
        <begin position="215"/>
        <end position="219"/>
    </location>
    <ligand>
        <name>ATP</name>
        <dbReference type="ChEBI" id="CHEBI:30616"/>
    </ligand>
</feature>
<accession>A0A0H5DR30</accession>
<dbReference type="UniPathway" id="UPA00340">
    <property type="reaction ID" value="UER00458"/>
</dbReference>
<feature type="binding site" evidence="6">
    <location>
        <begin position="289"/>
        <end position="291"/>
    </location>
    <ligand>
        <name>ATP</name>
        <dbReference type="ChEBI" id="CHEBI:30616"/>
    </ligand>
</feature>
<dbReference type="EC" id="2.7.2.1" evidence="6"/>
<comment type="function">
    <text evidence="6">Catalyzes the formation of acetyl phosphate from acetate and ATP. Can also catalyze the reverse reaction.</text>
</comment>
<keyword evidence="3 6" id="KW-0547">Nucleotide-binding</keyword>
<dbReference type="GO" id="GO:0005737">
    <property type="term" value="C:cytoplasm"/>
    <property type="evidence" value="ECO:0007669"/>
    <property type="project" value="UniProtKB-SubCell"/>
</dbReference>
<dbReference type="Proteomes" id="UP000220251">
    <property type="component" value="Unassembled WGS sequence"/>
</dbReference>
<dbReference type="InterPro" id="IPR000890">
    <property type="entry name" value="Aliphatic_acid_kin_short-chain"/>
</dbReference>
<dbReference type="RefSeq" id="WP_098038464.1">
    <property type="nucleotide sequence ID" value="NZ_CWGJ01000013.1"/>
</dbReference>
<evidence type="ECO:0000256" key="5">
    <source>
        <dbReference type="ARBA" id="ARBA00022840"/>
    </source>
</evidence>
<dbReference type="GO" id="GO:0005524">
    <property type="term" value="F:ATP binding"/>
    <property type="evidence" value="ECO:0007669"/>
    <property type="project" value="UniProtKB-KW"/>
</dbReference>
<evidence type="ECO:0000256" key="7">
    <source>
        <dbReference type="RuleBase" id="RU003835"/>
    </source>
</evidence>
<feature type="binding site" evidence="6">
    <location>
        <position position="9"/>
    </location>
    <ligand>
        <name>Mg(2+)</name>
        <dbReference type="ChEBI" id="CHEBI:18420"/>
    </ligand>
</feature>
<evidence type="ECO:0000256" key="6">
    <source>
        <dbReference type="HAMAP-Rule" id="MF_00020"/>
    </source>
</evidence>
<dbReference type="GO" id="GO:0008776">
    <property type="term" value="F:acetate kinase activity"/>
    <property type="evidence" value="ECO:0007669"/>
    <property type="project" value="UniProtKB-UniRule"/>
</dbReference>
<evidence type="ECO:0000256" key="4">
    <source>
        <dbReference type="ARBA" id="ARBA00022777"/>
    </source>
</evidence>
<dbReference type="Pfam" id="PF00871">
    <property type="entry name" value="Acetate_kinase"/>
    <property type="match status" value="1"/>
</dbReference>
<comment type="catalytic activity">
    <reaction evidence="6">
        <text>acetate + ATP = acetyl phosphate + ADP</text>
        <dbReference type="Rhea" id="RHEA:11352"/>
        <dbReference type="ChEBI" id="CHEBI:22191"/>
        <dbReference type="ChEBI" id="CHEBI:30089"/>
        <dbReference type="ChEBI" id="CHEBI:30616"/>
        <dbReference type="ChEBI" id="CHEBI:456216"/>
        <dbReference type="EC" id="2.7.2.1"/>
    </reaction>
</comment>
<dbReference type="PRINTS" id="PR00471">
    <property type="entry name" value="ACETATEKNASE"/>
</dbReference>
<dbReference type="GO" id="GO:0006085">
    <property type="term" value="P:acetyl-CoA biosynthetic process"/>
    <property type="evidence" value="ECO:0007669"/>
    <property type="project" value="UniProtKB-UniRule"/>
</dbReference>
<keyword evidence="5 6" id="KW-0067">ATP-binding</keyword>
<keyword evidence="4 6" id="KW-0418">Kinase</keyword>
<feature type="active site" description="Proton donor/acceptor" evidence="6">
    <location>
        <position position="157"/>
    </location>
</feature>
<comment type="pathway">
    <text evidence="6">Metabolic intermediate biosynthesis; acetyl-CoA biosynthesis; acetyl-CoA from acetate: step 1/2.</text>
</comment>
<keyword evidence="9" id="KW-1185">Reference proteome</keyword>
<dbReference type="InterPro" id="IPR023865">
    <property type="entry name" value="Aliphatic_acid_kinase_CS"/>
</dbReference>
<keyword evidence="2 6" id="KW-0808">Transferase</keyword>
<dbReference type="PANTHER" id="PTHR21060:SF15">
    <property type="entry name" value="ACETATE KINASE-RELATED"/>
    <property type="match status" value="1"/>
</dbReference>
<dbReference type="InterPro" id="IPR043129">
    <property type="entry name" value="ATPase_NBD"/>
</dbReference>
<dbReference type="HAMAP" id="MF_00020">
    <property type="entry name" value="Acetate_kinase"/>
    <property type="match status" value="1"/>
</dbReference>
<feature type="site" description="Transition state stabilizer" evidence="6">
    <location>
        <position position="248"/>
    </location>
</feature>
<dbReference type="GO" id="GO:0000287">
    <property type="term" value="F:magnesium ion binding"/>
    <property type="evidence" value="ECO:0007669"/>
    <property type="project" value="UniProtKB-UniRule"/>
</dbReference>
<dbReference type="PIRSF" id="PIRSF000722">
    <property type="entry name" value="Acetate_prop_kin"/>
    <property type="match status" value="1"/>
</dbReference>
<organism evidence="8 9">
    <name type="scientific">Estrella lausannensis</name>
    <dbReference type="NCBI Taxonomy" id="483423"/>
    <lineage>
        <taxon>Bacteria</taxon>
        <taxon>Pseudomonadati</taxon>
        <taxon>Chlamydiota</taxon>
        <taxon>Chlamydiia</taxon>
        <taxon>Parachlamydiales</taxon>
        <taxon>Candidatus Criblamydiaceae</taxon>
        <taxon>Estrella</taxon>
    </lineage>
</organism>
<dbReference type="PROSITE" id="PS01075">
    <property type="entry name" value="ACETATE_KINASE_1"/>
    <property type="match status" value="1"/>
</dbReference>
<sequence length="410" mass="45035">MAGTILVINAGSSSLKSSLFDLRGLQKKDPQLLWEGKIEWGDTGVSPRLIEVTDAKGGKHPLDMLSKDKEKCLESFFDTLTRGAAAAVESEDEIVVVAHRVVHGGETFMAPTLIDKQVKDKIQQLFPLAPLHNPANLEGIEIAEKRFQKARQVAVFDTAFFSQLPSYIATYPIPLHFKKEGIRRFGFHGISHEYCLNRICSLFPEHEKTKKITCHIGAGVSVTAVDGTEPVATSMGFTPIEGAMMGKRSGSIDPGILFYLMRHKKMTLEEIEELIQFKSGLIGIAGIADFRDILGRMETDEAASLAYRMFVHRLAKEIGGMVATLKGVDFIAFTGGIGEKSVKVREDILSHFAFLGFELDAQQSEAIGKDRLITTGSSKKAAAVIYCREDLQIASKALEPALKLYKTTIS</sequence>
<dbReference type="NCBIfam" id="TIGR00016">
    <property type="entry name" value="ackA"/>
    <property type="match status" value="1"/>
</dbReference>
<feature type="binding site" evidence="6">
    <location>
        <position position="100"/>
    </location>
    <ligand>
        <name>substrate</name>
    </ligand>
</feature>
<dbReference type="Gene3D" id="3.30.420.40">
    <property type="match status" value="2"/>
</dbReference>
<evidence type="ECO:0000313" key="9">
    <source>
        <dbReference type="Proteomes" id="UP000220251"/>
    </source>
</evidence>
<dbReference type="OrthoDB" id="9802453at2"/>